<sequence>MTREDRAEAQLGLRRETGWFWTFIQVETGDGIGSAIDVSMTMEREANSKGDRVTMNLSGRFLPGDEEGVPDHGSKEPSDRVTRASLRAERGDQDRLGSPIRPPAAPSPAFAPARLTTPRRSTACSR</sequence>
<dbReference type="EC" id="4.2.1.104" evidence="3"/>
<feature type="domain" description="Cyanate lyase C-terminal" evidence="2">
    <location>
        <begin position="24"/>
        <end position="63"/>
    </location>
</feature>
<feature type="compositionally biased region" description="Basic and acidic residues" evidence="1">
    <location>
        <begin position="69"/>
        <end position="95"/>
    </location>
</feature>
<dbReference type="Proteomes" id="UP000410984">
    <property type="component" value="Unassembled WGS sequence"/>
</dbReference>
<accession>A0A509ECZ6</accession>
<organism evidence="3 4">
    <name type="scientific">Methylobacterium symbioticum</name>
    <dbReference type="NCBI Taxonomy" id="2584084"/>
    <lineage>
        <taxon>Bacteria</taxon>
        <taxon>Pseudomonadati</taxon>
        <taxon>Pseudomonadota</taxon>
        <taxon>Alphaproteobacteria</taxon>
        <taxon>Hyphomicrobiales</taxon>
        <taxon>Methylobacteriaceae</taxon>
        <taxon>Methylobacterium</taxon>
    </lineage>
</organism>
<gene>
    <name evidence="3" type="primary">cynS_1</name>
    <name evidence="3" type="ORF">MET9862_02646</name>
</gene>
<evidence type="ECO:0000313" key="3">
    <source>
        <dbReference type="EMBL" id="VUD72052.1"/>
    </source>
</evidence>
<keyword evidence="3" id="KW-0456">Lyase</keyword>
<name>A0A509ECZ6_9HYPH</name>
<dbReference type="Gene3D" id="3.30.1160.10">
    <property type="entry name" value="Cyanate lyase, C-terminal domain"/>
    <property type="match status" value="1"/>
</dbReference>
<dbReference type="AlphaFoldDB" id="A0A509ECZ6"/>
<reference evidence="3 4" key="1">
    <citation type="submission" date="2019-06" db="EMBL/GenBank/DDBJ databases">
        <authorList>
            <person name="Rodrigo-Torres L."/>
            <person name="Arahal R. D."/>
            <person name="Lucena T."/>
        </authorList>
    </citation>
    <scope>NUCLEOTIDE SEQUENCE [LARGE SCALE GENOMIC DNA]</scope>
    <source>
        <strain evidence="3 4">SB0023/3</strain>
    </source>
</reference>
<dbReference type="InterPro" id="IPR036581">
    <property type="entry name" value="Cyanate_lyase_C_sf"/>
</dbReference>
<dbReference type="OrthoDB" id="9785870at2"/>
<evidence type="ECO:0000313" key="4">
    <source>
        <dbReference type="Proteomes" id="UP000410984"/>
    </source>
</evidence>
<protein>
    <submittedName>
        <fullName evidence="3">Cyanate hydratase</fullName>
        <ecNumber evidence="3">4.2.1.104</ecNumber>
    </submittedName>
</protein>
<dbReference type="SUPFAM" id="SSF55234">
    <property type="entry name" value="Cyanase C-terminal domain"/>
    <property type="match status" value="1"/>
</dbReference>
<dbReference type="Pfam" id="PF02560">
    <property type="entry name" value="Cyanate_lyase"/>
    <property type="match status" value="1"/>
</dbReference>
<keyword evidence="4" id="KW-1185">Reference proteome</keyword>
<dbReference type="EMBL" id="CABFPH010000033">
    <property type="protein sequence ID" value="VUD72052.1"/>
    <property type="molecule type" value="Genomic_DNA"/>
</dbReference>
<proteinExistence type="predicted"/>
<feature type="region of interest" description="Disordered" evidence="1">
    <location>
        <begin position="54"/>
        <end position="126"/>
    </location>
</feature>
<evidence type="ECO:0000259" key="2">
    <source>
        <dbReference type="Pfam" id="PF02560"/>
    </source>
</evidence>
<dbReference type="GO" id="GO:0008824">
    <property type="term" value="F:cyanate hydratase activity"/>
    <property type="evidence" value="ECO:0007669"/>
    <property type="project" value="UniProtKB-EC"/>
</dbReference>
<dbReference type="InterPro" id="IPR003712">
    <property type="entry name" value="Cyanate_lyase_C"/>
</dbReference>
<evidence type="ECO:0000256" key="1">
    <source>
        <dbReference type="SAM" id="MobiDB-lite"/>
    </source>
</evidence>